<feature type="compositionally biased region" description="Polar residues" evidence="4">
    <location>
        <begin position="15"/>
        <end position="30"/>
    </location>
</feature>
<comment type="similarity">
    <text evidence="2">Belongs to the dpy-30 family.</text>
</comment>
<reference evidence="5" key="1">
    <citation type="submission" date="2022-01" db="EMBL/GenBank/DDBJ databases">
        <authorList>
            <person name="King R."/>
        </authorList>
    </citation>
    <scope>NUCLEOTIDE SEQUENCE</scope>
</reference>
<name>A0A9P0GP81_PHACE</name>
<dbReference type="AlphaFoldDB" id="A0A9P0GP81"/>
<feature type="region of interest" description="Disordered" evidence="4">
    <location>
        <begin position="142"/>
        <end position="163"/>
    </location>
</feature>
<evidence type="ECO:0000256" key="1">
    <source>
        <dbReference type="ARBA" id="ARBA00004123"/>
    </source>
</evidence>
<feature type="region of interest" description="Disordered" evidence="4">
    <location>
        <begin position="1"/>
        <end position="30"/>
    </location>
</feature>
<dbReference type="Proteomes" id="UP001153737">
    <property type="component" value="Chromosome 15"/>
</dbReference>
<dbReference type="Gene3D" id="1.20.890.10">
    <property type="entry name" value="cAMP-dependent protein kinase regulatory subunit, dimerization-anchoring domain"/>
    <property type="match status" value="1"/>
</dbReference>
<organism evidence="5 6">
    <name type="scientific">Phaedon cochleariae</name>
    <name type="common">Mustard beetle</name>
    <dbReference type="NCBI Taxonomy" id="80249"/>
    <lineage>
        <taxon>Eukaryota</taxon>
        <taxon>Metazoa</taxon>
        <taxon>Ecdysozoa</taxon>
        <taxon>Arthropoda</taxon>
        <taxon>Hexapoda</taxon>
        <taxon>Insecta</taxon>
        <taxon>Pterygota</taxon>
        <taxon>Neoptera</taxon>
        <taxon>Endopterygota</taxon>
        <taxon>Coleoptera</taxon>
        <taxon>Polyphaga</taxon>
        <taxon>Cucujiformia</taxon>
        <taxon>Chrysomeloidea</taxon>
        <taxon>Chrysomelidae</taxon>
        <taxon>Chrysomelinae</taxon>
        <taxon>Chrysomelini</taxon>
        <taxon>Phaedon</taxon>
    </lineage>
</organism>
<dbReference type="EMBL" id="OU896721">
    <property type="protein sequence ID" value="CAH1154137.1"/>
    <property type="molecule type" value="Genomic_DNA"/>
</dbReference>
<accession>A0A9P0GP81</accession>
<evidence type="ECO:0008006" key="7">
    <source>
        <dbReference type="Google" id="ProtNLM"/>
    </source>
</evidence>
<evidence type="ECO:0000256" key="3">
    <source>
        <dbReference type="ARBA" id="ARBA00023242"/>
    </source>
</evidence>
<sequence>MAEEVNQDIAPTEKALSNTGNIQDFVGSRSSDNSIPIPYKELDGFHPTTLTEEEIAAEVCHLAGDPMYCKIIKSALRMENQANIKKKSQVDLASLPTKQYLDHTVVPILMTGLAALAKERPPDPILALAAFLLKHKEAYEMKSDELTKEKTEKSGGDGIKNVN</sequence>
<feature type="compositionally biased region" description="Basic and acidic residues" evidence="4">
    <location>
        <begin position="142"/>
        <end position="155"/>
    </location>
</feature>
<reference evidence="5" key="2">
    <citation type="submission" date="2022-10" db="EMBL/GenBank/DDBJ databases">
        <authorList>
            <consortium name="ENA_rothamsted_submissions"/>
            <consortium name="culmorum"/>
            <person name="King R."/>
        </authorList>
    </citation>
    <scope>NUCLEOTIDE SEQUENCE</scope>
</reference>
<proteinExistence type="inferred from homology"/>
<evidence type="ECO:0000256" key="2">
    <source>
        <dbReference type="ARBA" id="ARBA00010849"/>
    </source>
</evidence>
<dbReference type="GO" id="GO:0005634">
    <property type="term" value="C:nucleus"/>
    <property type="evidence" value="ECO:0007669"/>
    <property type="project" value="UniProtKB-SubCell"/>
</dbReference>
<evidence type="ECO:0000313" key="6">
    <source>
        <dbReference type="Proteomes" id="UP001153737"/>
    </source>
</evidence>
<dbReference type="Pfam" id="PF05186">
    <property type="entry name" value="Dpy-30"/>
    <property type="match status" value="1"/>
</dbReference>
<keyword evidence="6" id="KW-1185">Reference proteome</keyword>
<gene>
    <name evidence="5" type="ORF">PHAECO_LOCUS5015</name>
</gene>
<keyword evidence="3" id="KW-0539">Nucleus</keyword>
<evidence type="ECO:0000256" key="4">
    <source>
        <dbReference type="SAM" id="MobiDB-lite"/>
    </source>
</evidence>
<dbReference type="InterPro" id="IPR049629">
    <property type="entry name" value="DPY30_SDC1_DD"/>
</dbReference>
<protein>
    <recommendedName>
        <fullName evidence="7">Dpy-30-like protein</fullName>
    </recommendedName>
</protein>
<dbReference type="OrthoDB" id="417678at2759"/>
<dbReference type="InterPro" id="IPR007858">
    <property type="entry name" value="Dpy-30_motif"/>
</dbReference>
<evidence type="ECO:0000313" key="5">
    <source>
        <dbReference type="EMBL" id="CAH1154137.1"/>
    </source>
</evidence>
<dbReference type="CDD" id="cd22965">
    <property type="entry name" value="DD_DPY30_SDC1"/>
    <property type="match status" value="1"/>
</dbReference>
<comment type="subcellular location">
    <subcellularLocation>
        <location evidence="1">Nucleus</location>
    </subcellularLocation>
</comment>